<evidence type="ECO:0000313" key="5">
    <source>
        <dbReference type="Proteomes" id="UP000729701"/>
    </source>
</evidence>
<dbReference type="SUPFAM" id="SSF55073">
    <property type="entry name" value="Nucleotide cyclase"/>
    <property type="match status" value="1"/>
</dbReference>
<dbReference type="InterPro" id="IPR052155">
    <property type="entry name" value="Biofilm_reg_signaling"/>
</dbReference>
<dbReference type="CDD" id="cd01949">
    <property type="entry name" value="GGDEF"/>
    <property type="match status" value="1"/>
</dbReference>
<organism evidence="4 5">
    <name type="scientific">Cyanomargarita calcarea GSE-NOS-MK-12-04C</name>
    <dbReference type="NCBI Taxonomy" id="2839659"/>
    <lineage>
        <taxon>Bacteria</taxon>
        <taxon>Bacillati</taxon>
        <taxon>Cyanobacteriota</taxon>
        <taxon>Cyanophyceae</taxon>
        <taxon>Nostocales</taxon>
        <taxon>Cyanomargaritaceae</taxon>
        <taxon>Cyanomargarita</taxon>
    </lineage>
</organism>
<proteinExistence type="predicted"/>
<name>A0A951UVD2_9CYAN</name>
<dbReference type="FunFam" id="3.20.20.450:FF:000001">
    <property type="entry name" value="Cyclic di-GMP phosphodiesterase yahA"/>
    <property type="match status" value="1"/>
</dbReference>
<dbReference type="InterPro" id="IPR029787">
    <property type="entry name" value="Nucleotide_cyclase"/>
</dbReference>
<dbReference type="InterPro" id="IPR035965">
    <property type="entry name" value="PAS-like_dom_sf"/>
</dbReference>
<accession>A0A951UVD2</accession>
<dbReference type="SMART" id="SM00091">
    <property type="entry name" value="PAS"/>
    <property type="match status" value="1"/>
</dbReference>
<dbReference type="FunFam" id="3.30.70.270:FF:000001">
    <property type="entry name" value="Diguanylate cyclase domain protein"/>
    <property type="match status" value="1"/>
</dbReference>
<dbReference type="InterPro" id="IPR043128">
    <property type="entry name" value="Rev_trsase/Diguanyl_cyclase"/>
</dbReference>
<dbReference type="EMBL" id="JAHHGZ010000036">
    <property type="protein sequence ID" value="MBW4670919.1"/>
    <property type="molecule type" value="Genomic_DNA"/>
</dbReference>
<dbReference type="SMART" id="SM00052">
    <property type="entry name" value="EAL"/>
    <property type="match status" value="1"/>
</dbReference>
<comment type="caution">
    <text evidence="4">The sequence shown here is derived from an EMBL/GenBank/DDBJ whole genome shotgun (WGS) entry which is preliminary data.</text>
</comment>
<dbReference type="InterPro" id="IPR016132">
    <property type="entry name" value="Phyto_chromo_attachment"/>
</dbReference>
<dbReference type="InterPro" id="IPR000160">
    <property type="entry name" value="GGDEF_dom"/>
</dbReference>
<dbReference type="Pfam" id="PF00563">
    <property type="entry name" value="EAL"/>
    <property type="match status" value="1"/>
</dbReference>
<reference evidence="4" key="1">
    <citation type="submission" date="2021-05" db="EMBL/GenBank/DDBJ databases">
        <authorList>
            <person name="Pietrasiak N."/>
            <person name="Ward R."/>
            <person name="Stajich J.E."/>
            <person name="Kurbessoian T."/>
        </authorList>
    </citation>
    <scope>NUCLEOTIDE SEQUENCE</scope>
    <source>
        <strain evidence="4">GSE-NOS-MK-12-04C</strain>
    </source>
</reference>
<dbReference type="Proteomes" id="UP000729701">
    <property type="component" value="Unassembled WGS sequence"/>
</dbReference>
<dbReference type="CDD" id="cd01948">
    <property type="entry name" value="EAL"/>
    <property type="match status" value="1"/>
</dbReference>
<dbReference type="NCBIfam" id="TIGR00254">
    <property type="entry name" value="GGDEF"/>
    <property type="match status" value="1"/>
</dbReference>
<dbReference type="Gene3D" id="3.20.20.450">
    <property type="entry name" value="EAL domain"/>
    <property type="match status" value="1"/>
</dbReference>
<feature type="domain" description="Phytochrome chromophore attachment site" evidence="1">
    <location>
        <begin position="95"/>
        <end position="230"/>
    </location>
</feature>
<dbReference type="InterPro" id="IPR003018">
    <property type="entry name" value="GAF"/>
</dbReference>
<evidence type="ECO:0000259" key="2">
    <source>
        <dbReference type="PROSITE" id="PS50883"/>
    </source>
</evidence>
<dbReference type="PROSITE" id="PS50883">
    <property type="entry name" value="EAL"/>
    <property type="match status" value="1"/>
</dbReference>
<dbReference type="PANTHER" id="PTHR44757:SF2">
    <property type="entry name" value="BIOFILM ARCHITECTURE MAINTENANCE PROTEIN MBAA"/>
    <property type="match status" value="1"/>
</dbReference>
<dbReference type="Gene3D" id="3.30.450.40">
    <property type="match status" value="1"/>
</dbReference>
<dbReference type="Gene3D" id="3.30.70.270">
    <property type="match status" value="1"/>
</dbReference>
<evidence type="ECO:0000313" key="4">
    <source>
        <dbReference type="EMBL" id="MBW4670919.1"/>
    </source>
</evidence>
<dbReference type="SUPFAM" id="SSF55781">
    <property type="entry name" value="GAF domain-like"/>
    <property type="match status" value="1"/>
</dbReference>
<dbReference type="Pfam" id="PF12860">
    <property type="entry name" value="PAS_7"/>
    <property type="match status" value="1"/>
</dbReference>
<gene>
    <name evidence="4" type="ORF">KME60_26715</name>
</gene>
<dbReference type="PROSITE" id="PS50046">
    <property type="entry name" value="PHYTOCHROME_2"/>
    <property type="match status" value="1"/>
</dbReference>
<dbReference type="SMART" id="SM00267">
    <property type="entry name" value="GGDEF"/>
    <property type="match status" value="1"/>
</dbReference>
<dbReference type="PROSITE" id="PS50887">
    <property type="entry name" value="GGDEF"/>
    <property type="match status" value="1"/>
</dbReference>
<dbReference type="Gene3D" id="3.30.450.20">
    <property type="entry name" value="PAS domain"/>
    <property type="match status" value="1"/>
</dbReference>
<dbReference type="InterPro" id="IPR000014">
    <property type="entry name" value="PAS"/>
</dbReference>
<dbReference type="InterPro" id="IPR001633">
    <property type="entry name" value="EAL_dom"/>
</dbReference>
<feature type="domain" description="GGDEF" evidence="3">
    <location>
        <begin position="450"/>
        <end position="583"/>
    </location>
</feature>
<protein>
    <submittedName>
        <fullName evidence="4">EAL domain-containing protein</fullName>
    </submittedName>
</protein>
<dbReference type="SUPFAM" id="SSF55785">
    <property type="entry name" value="PYP-like sensor domain (PAS domain)"/>
    <property type="match status" value="1"/>
</dbReference>
<dbReference type="InterPro" id="IPR035919">
    <property type="entry name" value="EAL_sf"/>
</dbReference>
<dbReference type="PANTHER" id="PTHR44757">
    <property type="entry name" value="DIGUANYLATE CYCLASE DGCP"/>
    <property type="match status" value="1"/>
</dbReference>
<reference evidence="4" key="2">
    <citation type="journal article" date="2022" name="Microbiol. Resour. Announc.">
        <title>Metagenome Sequencing to Explore Phylogenomics of Terrestrial Cyanobacteria.</title>
        <authorList>
            <person name="Ward R.D."/>
            <person name="Stajich J.E."/>
            <person name="Johansen J.R."/>
            <person name="Huntemann M."/>
            <person name="Clum A."/>
            <person name="Foster B."/>
            <person name="Foster B."/>
            <person name="Roux S."/>
            <person name="Palaniappan K."/>
            <person name="Varghese N."/>
            <person name="Mukherjee S."/>
            <person name="Reddy T.B.K."/>
            <person name="Daum C."/>
            <person name="Copeland A."/>
            <person name="Chen I.A."/>
            <person name="Ivanova N.N."/>
            <person name="Kyrpides N.C."/>
            <person name="Shapiro N."/>
            <person name="Eloe-Fadrosh E.A."/>
            <person name="Pietrasiak N."/>
        </authorList>
    </citation>
    <scope>NUCLEOTIDE SEQUENCE</scope>
    <source>
        <strain evidence="4">GSE-NOS-MK-12-04C</strain>
    </source>
</reference>
<evidence type="ECO:0000259" key="3">
    <source>
        <dbReference type="PROSITE" id="PS50887"/>
    </source>
</evidence>
<dbReference type="SUPFAM" id="SSF141868">
    <property type="entry name" value="EAL domain-like"/>
    <property type="match status" value="1"/>
</dbReference>
<evidence type="ECO:0000259" key="1">
    <source>
        <dbReference type="PROSITE" id="PS50046"/>
    </source>
</evidence>
<dbReference type="AlphaFoldDB" id="A0A951UVD2"/>
<dbReference type="InterPro" id="IPR029016">
    <property type="entry name" value="GAF-like_dom_sf"/>
</dbReference>
<feature type="domain" description="EAL" evidence="2">
    <location>
        <begin position="592"/>
        <end position="847"/>
    </location>
</feature>
<dbReference type="SMART" id="SM00065">
    <property type="entry name" value="GAF"/>
    <property type="match status" value="1"/>
</dbReference>
<dbReference type="Pfam" id="PF00990">
    <property type="entry name" value="GGDEF"/>
    <property type="match status" value="1"/>
</dbReference>
<dbReference type="Pfam" id="PF01590">
    <property type="entry name" value="GAF"/>
    <property type="match status" value="1"/>
</dbReference>
<sequence length="858" mass="97196">MMHWIFGLFTCLEANFIYFCTSNFSKVKQRNLQGTDRNKTSELSLRIENSYDSIVKKKQHILLPINASWKVAPKSRETYLEALIAIKRSLLSCDNTLKCYMEILQTLGKACKVSRVYIFENHQSEDGDILTSQKAEWCDTEIQPRIHNQKLKKISDKEFFLRWMQMLARGEIVSGIVAEFDELERQILEKQNILSVLVLPIIAKGKFLGFIGFDDCVEPRIWEASEVEFLQAAVDAISLAHERCRAENALQTTIVETRNFASQLENRVQERTTQLLYEIGERNRIQRELEKSLSLQQATLESTADGILVVDSQGNITGFNQKFVQMWFIPELLMASGNYREALRIAVSQLEDPRQHLATVRELYGYPEAQIYDAIAFKDGRVFERYSQPQRIGGKVVGRVWSFRDVTAQKLAEAKIRHQALHDLLTDLPNRVLFNERLAAALAQAHQDNGKLAVCFLDLDRFKTINDTLGHAVGDRLLQSVAQRLTSLLGDCDIIARWGGDEFTILLSEINDAKDAAQIAEDILAAFKPGFDIENHNLHISASIGISLYPMHGEDPETLIKHADAALYRIKSQTRNSYQFYHSTINSQASELLLLENSLHYALERQEFTIHYQPLINITTGKITKMEALLRWQHPELGLIPPGKFIPLAEETGLIVPIGEWVLRTACTQNKIWQDTLDLPSLSIAVNLSARQFQESNLTNLVAQVLSESKLAPKCLELEITESIAMYNIDLTKTILRELHKIGVSISMDDFGTGYCSLSYLKNFPINTLKIDRSFIRDLTFDSKDAAITTAIIALAHGLNLAVVAEGVETEEQRNLLRILECELMQGFLFSRPVSVEDATKLLRKSKSRLGSTSVLVA</sequence>